<gene>
    <name evidence="2" type="ORF">PUW23_06590</name>
    <name evidence="3" type="ORF">PUW25_06115</name>
</gene>
<dbReference type="SUPFAM" id="SSF52540">
    <property type="entry name" value="P-loop containing nucleoside triphosphate hydrolases"/>
    <property type="match status" value="1"/>
</dbReference>
<dbReference type="InterPro" id="IPR027417">
    <property type="entry name" value="P-loop_NTPase"/>
</dbReference>
<evidence type="ECO:0000313" key="4">
    <source>
        <dbReference type="Proteomes" id="UP001220962"/>
    </source>
</evidence>
<dbReference type="GO" id="GO:0005524">
    <property type="term" value="F:ATP binding"/>
    <property type="evidence" value="ECO:0007669"/>
    <property type="project" value="TreeGrafter"/>
</dbReference>
<dbReference type="GO" id="GO:0016887">
    <property type="term" value="F:ATP hydrolysis activity"/>
    <property type="evidence" value="ECO:0007669"/>
    <property type="project" value="TreeGrafter"/>
</dbReference>
<dbReference type="InterPro" id="IPR002586">
    <property type="entry name" value="CobQ/CobB/MinD/ParA_Nub-bd_dom"/>
</dbReference>
<dbReference type="Pfam" id="PF01656">
    <property type="entry name" value="CbiA"/>
    <property type="match status" value="1"/>
</dbReference>
<dbReference type="PANTHER" id="PTHR43384">
    <property type="entry name" value="SEPTUM SITE-DETERMINING PROTEIN MIND HOMOLOG, CHLOROPLASTIC-RELATED"/>
    <property type="match status" value="1"/>
</dbReference>
<dbReference type="Gene3D" id="3.40.50.10850">
    <property type="entry name" value="Ntrc-like two-domain protein"/>
    <property type="match status" value="1"/>
</dbReference>
<dbReference type="PANTHER" id="PTHR43384:SF13">
    <property type="entry name" value="SLR0110 PROTEIN"/>
    <property type="match status" value="1"/>
</dbReference>
<dbReference type="AlphaFoldDB" id="A0AAX3N3C4"/>
<evidence type="ECO:0000313" key="2">
    <source>
        <dbReference type="EMBL" id="WDH83881.1"/>
    </source>
</evidence>
<keyword evidence="5" id="KW-1185">Reference proteome</keyword>
<dbReference type="RefSeq" id="WP_238546388.1">
    <property type="nucleotide sequence ID" value="NZ_CP118101.1"/>
</dbReference>
<reference evidence="2 5" key="1">
    <citation type="submission" date="2023-02" db="EMBL/GenBank/DDBJ databases">
        <title>Pathogen: clinical or host-associated sample.</title>
        <authorList>
            <person name="Hergert J."/>
            <person name="Casey R."/>
            <person name="Wagner J."/>
            <person name="Young E.L."/>
            <person name="Oakeson K.F."/>
        </authorList>
    </citation>
    <scope>NUCLEOTIDE SEQUENCE</scope>
    <source>
        <strain evidence="3 5">2022CK-00829</strain>
        <strain evidence="2">2022CK-00830</strain>
    </source>
</reference>
<dbReference type="GO" id="GO:0051782">
    <property type="term" value="P:negative regulation of cell division"/>
    <property type="evidence" value="ECO:0007669"/>
    <property type="project" value="TreeGrafter"/>
</dbReference>
<dbReference type="Gene3D" id="3.40.50.300">
    <property type="entry name" value="P-loop containing nucleotide triphosphate hydrolases"/>
    <property type="match status" value="1"/>
</dbReference>
<sequence length="391" mass="44669">MHLVIRKIVLASRTREYVDAVLDYVQGSEYSRKFHVTAFSQPEAMMRYMNEQTRASMPDLIVGELEFIEQIRDGLDQERVPILLLAEQHASDGDLPHVMKYQPLSALLGALEEAVLNSGNVRLDNRHSGDASLVIGVTSASGGCGKTTVALNLAKQLGRAGYSVFYLNLETLDSTKPFLQTSPQVGSEEELGEAFSRLMYLIRARRSGGRASEQRIDVRSYVLWNEQIKSHYFYPARNRNELRQLTKSDVNALLEVLIASEQYQYIITDHDSVWDERAEALMDRSDLLIWLLSDDIHTLAKASAWMRYQEQLDPIRTGQIQEKSTYVINRYTGTVVNPMPEEYMHTGLYLPYIPSWKQMREPELLLGSPIYQKEMRRLCEAAGMLQKEYSS</sequence>
<dbReference type="Proteomes" id="UP001220962">
    <property type="component" value="Chromosome"/>
</dbReference>
<dbReference type="GO" id="GO:0005829">
    <property type="term" value="C:cytosol"/>
    <property type="evidence" value="ECO:0007669"/>
    <property type="project" value="TreeGrafter"/>
</dbReference>
<evidence type="ECO:0000313" key="3">
    <source>
        <dbReference type="EMBL" id="WDI03534.1"/>
    </source>
</evidence>
<name>A0AAX3N3C4_9BACL</name>
<organism evidence="2 4">
    <name type="scientific">Paenibacillus urinalis</name>
    <dbReference type="NCBI Taxonomy" id="521520"/>
    <lineage>
        <taxon>Bacteria</taxon>
        <taxon>Bacillati</taxon>
        <taxon>Bacillota</taxon>
        <taxon>Bacilli</taxon>
        <taxon>Bacillales</taxon>
        <taxon>Paenibacillaceae</taxon>
        <taxon>Paenibacillus</taxon>
    </lineage>
</organism>
<evidence type="ECO:0000313" key="5">
    <source>
        <dbReference type="Proteomes" id="UP001221519"/>
    </source>
</evidence>
<proteinExistence type="predicted"/>
<dbReference type="EMBL" id="CP118101">
    <property type="protein sequence ID" value="WDH83881.1"/>
    <property type="molecule type" value="Genomic_DNA"/>
</dbReference>
<dbReference type="InterPro" id="IPR050625">
    <property type="entry name" value="ParA/MinD_ATPase"/>
</dbReference>
<dbReference type="EMBL" id="CP118108">
    <property type="protein sequence ID" value="WDI03534.1"/>
    <property type="molecule type" value="Genomic_DNA"/>
</dbReference>
<evidence type="ECO:0000259" key="1">
    <source>
        <dbReference type="Pfam" id="PF01656"/>
    </source>
</evidence>
<dbReference type="GO" id="GO:0009898">
    <property type="term" value="C:cytoplasmic side of plasma membrane"/>
    <property type="evidence" value="ECO:0007669"/>
    <property type="project" value="TreeGrafter"/>
</dbReference>
<dbReference type="Proteomes" id="UP001221519">
    <property type="component" value="Chromosome"/>
</dbReference>
<feature type="domain" description="CobQ/CobB/MinD/ParA nucleotide binding" evidence="1">
    <location>
        <begin position="136"/>
        <end position="168"/>
    </location>
</feature>
<protein>
    <submittedName>
        <fullName evidence="2">ParA family protein</fullName>
    </submittedName>
</protein>
<accession>A0AAX3N3C4</accession>